<reference evidence="3" key="1">
    <citation type="submission" date="2017-09" db="EMBL/GenBank/DDBJ databases">
        <title>Genome evolution observed in wild isolates of Caulobacter crescentus.</title>
        <authorList>
            <person name="Ely B."/>
            <person name="Wilson K."/>
            <person name="Scott D."/>
        </authorList>
    </citation>
    <scope>NUCLEOTIDE SEQUENCE [LARGE SCALE GENOMIC DNA]</scope>
    <source>
        <strain evidence="3">CB13b1a</strain>
    </source>
</reference>
<gene>
    <name evidence="2" type="ORF">CA606_16675</name>
</gene>
<evidence type="ECO:0000256" key="1">
    <source>
        <dbReference type="SAM" id="MobiDB-lite"/>
    </source>
</evidence>
<organism evidence="2 3">
    <name type="scientific">Caulobacter vibrioides</name>
    <name type="common">Caulobacter crescentus</name>
    <dbReference type="NCBI Taxonomy" id="155892"/>
    <lineage>
        <taxon>Bacteria</taxon>
        <taxon>Pseudomonadati</taxon>
        <taxon>Pseudomonadota</taxon>
        <taxon>Alphaproteobacteria</taxon>
        <taxon>Caulobacterales</taxon>
        <taxon>Caulobacteraceae</taxon>
        <taxon>Caulobacter</taxon>
    </lineage>
</organism>
<feature type="compositionally biased region" description="Low complexity" evidence="1">
    <location>
        <begin position="64"/>
        <end position="74"/>
    </location>
</feature>
<evidence type="ECO:0000313" key="2">
    <source>
        <dbReference type="EMBL" id="ATC33829.1"/>
    </source>
</evidence>
<dbReference type="AlphaFoldDB" id="A0A290MPB8"/>
<dbReference type="Proteomes" id="UP000217311">
    <property type="component" value="Chromosome"/>
</dbReference>
<feature type="region of interest" description="Disordered" evidence="1">
    <location>
        <begin position="1"/>
        <end position="74"/>
    </location>
</feature>
<evidence type="ECO:0000313" key="3">
    <source>
        <dbReference type="Proteomes" id="UP000217311"/>
    </source>
</evidence>
<sequence>MEGPADRATPRSAQGRLPPTGCNPTASGPLHPRSRVPLPRWGRRAGRPPPAAKQNPSLRKRGRGPPQRGGRVSG</sequence>
<protein>
    <submittedName>
        <fullName evidence="2">Uncharacterized protein</fullName>
    </submittedName>
</protein>
<name>A0A290MPB8_CAUVI</name>
<accession>A0A290MPB8</accession>
<dbReference type="EMBL" id="CP023315">
    <property type="protein sequence ID" value="ATC33829.1"/>
    <property type="molecule type" value="Genomic_DNA"/>
</dbReference>
<proteinExistence type="predicted"/>